<keyword evidence="3" id="KW-0378">Hydrolase</keyword>
<name>A0A5B9Q2B5_9BACT</name>
<dbReference type="Pfam" id="PF01368">
    <property type="entry name" value="DHH"/>
    <property type="match status" value="1"/>
</dbReference>
<dbReference type="PANTHER" id="PTHR47618">
    <property type="entry name" value="BIFUNCTIONAL OLIGORIBONUCLEASE AND PAP PHOSPHATASE NRNA"/>
    <property type="match status" value="1"/>
</dbReference>
<dbReference type="EC" id="3.1.-.-" evidence="3"/>
<dbReference type="KEGG" id="bgok:Pr1d_04090"/>
<dbReference type="InterPro" id="IPR001667">
    <property type="entry name" value="DDH_dom"/>
</dbReference>
<dbReference type="Proteomes" id="UP000323917">
    <property type="component" value="Chromosome"/>
</dbReference>
<dbReference type="PANTHER" id="PTHR47618:SF1">
    <property type="entry name" value="BIFUNCTIONAL OLIGORIBONUCLEASE AND PAP PHOSPHATASE NRNA"/>
    <property type="match status" value="1"/>
</dbReference>
<reference evidence="3 4" key="1">
    <citation type="submission" date="2019-08" db="EMBL/GenBank/DDBJ databases">
        <title>Deep-cultivation of Planctomycetes and their phenomic and genomic characterization uncovers novel biology.</title>
        <authorList>
            <person name="Wiegand S."/>
            <person name="Jogler M."/>
            <person name="Boedeker C."/>
            <person name="Pinto D."/>
            <person name="Vollmers J."/>
            <person name="Rivas-Marin E."/>
            <person name="Kohn T."/>
            <person name="Peeters S.H."/>
            <person name="Heuer A."/>
            <person name="Rast P."/>
            <person name="Oberbeckmann S."/>
            <person name="Bunk B."/>
            <person name="Jeske O."/>
            <person name="Meyerdierks A."/>
            <person name="Storesund J.E."/>
            <person name="Kallscheuer N."/>
            <person name="Luecker S."/>
            <person name="Lage O.M."/>
            <person name="Pohl T."/>
            <person name="Merkel B.J."/>
            <person name="Hornburger P."/>
            <person name="Mueller R.-W."/>
            <person name="Bruemmer F."/>
            <person name="Labrenz M."/>
            <person name="Spormann A.M."/>
            <person name="Op den Camp H."/>
            <person name="Overmann J."/>
            <person name="Amann R."/>
            <person name="Jetten M.S.M."/>
            <person name="Mascher T."/>
            <person name="Medema M.H."/>
            <person name="Devos D.P."/>
            <person name="Kaster A.-K."/>
            <person name="Ovreas L."/>
            <person name="Rohde M."/>
            <person name="Galperin M.Y."/>
            <person name="Jogler C."/>
        </authorList>
    </citation>
    <scope>NUCLEOTIDE SEQUENCE [LARGE SCALE GENOMIC DNA]</scope>
    <source>
        <strain evidence="3 4">Pr1d</strain>
    </source>
</reference>
<dbReference type="GO" id="GO:0003676">
    <property type="term" value="F:nucleic acid binding"/>
    <property type="evidence" value="ECO:0007669"/>
    <property type="project" value="InterPro"/>
</dbReference>
<dbReference type="OrthoDB" id="9803668at2"/>
<evidence type="ECO:0000313" key="4">
    <source>
        <dbReference type="Proteomes" id="UP000323917"/>
    </source>
</evidence>
<dbReference type="Pfam" id="PF02272">
    <property type="entry name" value="DHHA1"/>
    <property type="match status" value="1"/>
</dbReference>
<sequence length="326" mass="35491">MTIDWQPLQKIIGEHESFLLTSHCRADCDALGSELAMAEILEQLGKKVRIVNGDEVPRHISFIDAENRIETLESGVTASDLQDTEVLMVLDTSAWVQLGPMAEVVKRFSGIRVVIDHHVSQDDMKATVFKDSTSEATGRLILELCNALNVSVTPSIAHQLFTAIATDTGWFRFASVTEKTFSALAQLVAAGASPPQVFAALYERHTLARLKLRARILENIKPLVGGKLMVTEIFQQDFTETGAEPADTEDVINTLLTVAGSQVAVMFVELNRITKVSLRSRTDFDVRAVAEQFGGGGHKAAAGIAYEGSLAEARTAVLKVLEAELK</sequence>
<evidence type="ECO:0000313" key="3">
    <source>
        <dbReference type="EMBL" id="QEG33148.1"/>
    </source>
</evidence>
<protein>
    <submittedName>
        <fullName evidence="3">NanoRNase/pAp phosphatase</fullName>
        <ecNumber evidence="3">3.1.-.-</ecNumber>
    </submittedName>
</protein>
<keyword evidence="4" id="KW-1185">Reference proteome</keyword>
<dbReference type="RefSeq" id="WP_148071952.1">
    <property type="nucleotide sequence ID" value="NZ_CP042913.1"/>
</dbReference>
<dbReference type="AlphaFoldDB" id="A0A5B9Q2B5"/>
<dbReference type="InterPro" id="IPR051319">
    <property type="entry name" value="Oligoribo/pAp-PDE_c-di-AMP_PDE"/>
</dbReference>
<dbReference type="Gene3D" id="3.90.1640.10">
    <property type="entry name" value="inorganic pyrophosphatase (n-terminal core)"/>
    <property type="match status" value="1"/>
</dbReference>
<dbReference type="GO" id="GO:0016787">
    <property type="term" value="F:hydrolase activity"/>
    <property type="evidence" value="ECO:0007669"/>
    <property type="project" value="UniProtKB-KW"/>
</dbReference>
<feature type="domain" description="DHHA1" evidence="2">
    <location>
        <begin position="228"/>
        <end position="325"/>
    </location>
</feature>
<dbReference type="InterPro" id="IPR003156">
    <property type="entry name" value="DHHA1_dom"/>
</dbReference>
<organism evidence="3 4">
    <name type="scientific">Bythopirellula goksoeyrii</name>
    <dbReference type="NCBI Taxonomy" id="1400387"/>
    <lineage>
        <taxon>Bacteria</taxon>
        <taxon>Pseudomonadati</taxon>
        <taxon>Planctomycetota</taxon>
        <taxon>Planctomycetia</taxon>
        <taxon>Pirellulales</taxon>
        <taxon>Lacipirellulaceae</taxon>
        <taxon>Bythopirellula</taxon>
    </lineage>
</organism>
<feature type="domain" description="DDH" evidence="1">
    <location>
        <begin position="19"/>
        <end position="164"/>
    </location>
</feature>
<gene>
    <name evidence="3" type="ORF">Pr1d_04090</name>
</gene>
<dbReference type="EMBL" id="CP042913">
    <property type="protein sequence ID" value="QEG33148.1"/>
    <property type="molecule type" value="Genomic_DNA"/>
</dbReference>
<accession>A0A5B9Q2B5</accession>
<dbReference type="SUPFAM" id="SSF64182">
    <property type="entry name" value="DHH phosphoesterases"/>
    <property type="match status" value="1"/>
</dbReference>
<proteinExistence type="predicted"/>
<evidence type="ECO:0000259" key="1">
    <source>
        <dbReference type="Pfam" id="PF01368"/>
    </source>
</evidence>
<dbReference type="Gene3D" id="3.10.310.30">
    <property type="match status" value="1"/>
</dbReference>
<evidence type="ECO:0000259" key="2">
    <source>
        <dbReference type="Pfam" id="PF02272"/>
    </source>
</evidence>
<dbReference type="InterPro" id="IPR038763">
    <property type="entry name" value="DHH_sf"/>
</dbReference>